<accession>A0A5R8PAV4</accession>
<evidence type="ECO:0000313" key="1">
    <source>
        <dbReference type="EMBL" id="TLG01805.1"/>
    </source>
</evidence>
<evidence type="ECO:0000313" key="2">
    <source>
        <dbReference type="Proteomes" id="UP000308349"/>
    </source>
</evidence>
<gene>
    <name evidence="1" type="ORF">FEK35_23385</name>
</gene>
<organism evidence="1 2">
    <name type="scientific">Nocardia cyriacigeorgica</name>
    <dbReference type="NCBI Taxonomy" id="135487"/>
    <lineage>
        <taxon>Bacteria</taxon>
        <taxon>Bacillati</taxon>
        <taxon>Actinomycetota</taxon>
        <taxon>Actinomycetes</taxon>
        <taxon>Mycobacteriales</taxon>
        <taxon>Nocardiaceae</taxon>
        <taxon>Nocardia</taxon>
    </lineage>
</organism>
<dbReference type="AlphaFoldDB" id="A0A5R8PAV4"/>
<reference evidence="1 2" key="1">
    <citation type="submission" date="2019-05" db="EMBL/GenBank/DDBJ databases">
        <title>Genomes sequences of two Nocardia cyriacigeorgica environmental isolates, type strains Nocardia asteroides ATCC 19247 and Nocardia cyriacigeorgica DSM 44484.</title>
        <authorList>
            <person name="Vautrin F."/>
            <person name="Bergeron E."/>
            <person name="Dubost A."/>
            <person name="Abrouk D."/>
            <person name="Rodriguez Nava V."/>
            <person name="Pujic P."/>
        </authorList>
    </citation>
    <scope>NUCLEOTIDE SEQUENCE [LARGE SCALE GENOMIC DNA]</scope>
    <source>
        <strain evidence="1 2">EML 1456</strain>
    </source>
</reference>
<dbReference type="Proteomes" id="UP000308349">
    <property type="component" value="Unassembled WGS sequence"/>
</dbReference>
<evidence type="ECO:0008006" key="3">
    <source>
        <dbReference type="Google" id="ProtNLM"/>
    </source>
</evidence>
<comment type="caution">
    <text evidence="1">The sequence shown here is derived from an EMBL/GenBank/DDBJ whole genome shotgun (WGS) entry which is preliminary data.</text>
</comment>
<name>A0A5R8PAV4_9NOCA</name>
<dbReference type="Gene3D" id="3.40.50.720">
    <property type="entry name" value="NAD(P)-binding Rossmann-like Domain"/>
    <property type="match status" value="1"/>
</dbReference>
<proteinExistence type="predicted"/>
<dbReference type="EMBL" id="VBUU01000029">
    <property type="protein sequence ID" value="TLG01805.1"/>
    <property type="molecule type" value="Genomic_DNA"/>
</dbReference>
<protein>
    <recommendedName>
        <fullName evidence="3">Gfo/Idh/MocA family oxidoreductase</fullName>
    </recommendedName>
</protein>
<sequence>MSAQLVVVGFDEIVARKYLPCIASAISDGHLRSYSIIDLESEREQIEARLREVPLAPRHVHYLPDPGPEHTVPEAWIRQAFARVTDSSGPIRTYIATEVKAHEPYLRYCVENGIDSLVEKPVIAPLQGGRFAPMQITPIMTRLIDTAHQTGASHSVMTLSRYHRIYNDRLLAGIADRASTWGAPVTSLHLRCAGGVWNRHDEYKSREDHPYKYGYGMMLHGAYHYIDLAVQALQLNRVAQAERRLQFQVNAFAVSPADQHLRIPVAAAARIADHGMTGDSATKYGETDVTAVFRLIDVDSGRTVTVGTLAFEQTTPSVRDWAQFPPGTYNKNGRTSAVDVEIGLSTLFSSHVHCYDIPTGDPDKIDAFARITTRANAALNPAEQYVTTEEHHGVFHSDSNRALMSEWLQGTETRSQLADHLLPMQVTEAILTAAATGTTAAVDNF</sequence>